<evidence type="ECO:0000259" key="29">
    <source>
        <dbReference type="Pfam" id="PF07731"/>
    </source>
</evidence>
<evidence type="ECO:0000256" key="6">
    <source>
        <dbReference type="ARBA" id="ARBA00022525"/>
    </source>
</evidence>
<dbReference type="FunFam" id="2.60.40.420:FF:000028">
    <property type="entry name" value="Ceruloplasmin"/>
    <property type="match status" value="1"/>
</dbReference>
<evidence type="ECO:0000256" key="25">
    <source>
        <dbReference type="ARBA" id="ARBA00080685"/>
    </source>
</evidence>
<comment type="catalytic activity">
    <reaction evidence="17">
        <text>a hydroperoxide + 2 glutathione = an alcohol + glutathione disulfide + H2O</text>
        <dbReference type="Rhea" id="RHEA:62632"/>
        <dbReference type="ChEBI" id="CHEBI:15377"/>
        <dbReference type="ChEBI" id="CHEBI:30879"/>
        <dbReference type="ChEBI" id="CHEBI:35924"/>
        <dbReference type="ChEBI" id="CHEBI:57925"/>
        <dbReference type="ChEBI" id="CHEBI:58297"/>
        <dbReference type="EC" id="1.11.1.27"/>
    </reaction>
    <physiologicalReaction direction="left-to-right" evidence="17">
        <dbReference type="Rhea" id="RHEA:62633"/>
    </physiologicalReaction>
</comment>
<gene>
    <name evidence="31" type="ORF">GDO81_007441</name>
</gene>
<comment type="subcellular location">
    <subcellularLocation>
        <location evidence="2">Secreted</location>
    </subcellularLocation>
</comment>
<evidence type="ECO:0000256" key="20">
    <source>
        <dbReference type="ARBA" id="ARBA00057991"/>
    </source>
</evidence>
<dbReference type="FunFam" id="2.60.40.420:FF:000033">
    <property type="entry name" value="Ceruloplasmin"/>
    <property type="match status" value="1"/>
</dbReference>
<dbReference type="PROSITE" id="PS00079">
    <property type="entry name" value="MULTICOPPER_OXIDASE1"/>
    <property type="match status" value="2"/>
</dbReference>
<evidence type="ECO:0000256" key="5">
    <source>
        <dbReference type="ARBA" id="ARBA00013107"/>
    </source>
</evidence>
<evidence type="ECO:0000256" key="3">
    <source>
        <dbReference type="ARBA" id="ARBA00010609"/>
    </source>
</evidence>
<dbReference type="GO" id="GO:0005886">
    <property type="term" value="C:plasma membrane"/>
    <property type="evidence" value="ECO:0007669"/>
    <property type="project" value="TreeGrafter"/>
</dbReference>
<protein>
    <recommendedName>
        <fullName evidence="22">Ceruloplasmin</fullName>
        <ecNumber evidence="13">1.11.1.27</ecNumber>
        <ecNumber evidence="4">1.11.1.9</ecNumber>
        <ecNumber evidence="5">1.16.3.1</ecNumber>
        <ecNumber evidence="15">1.16.3.4</ecNumber>
    </recommendedName>
    <alternativeName>
        <fullName evidence="26">Cuproxidase ceruloplasmin</fullName>
    </alternativeName>
    <alternativeName>
        <fullName evidence="25">Ferroxidase ceruloplasmin</fullName>
    </alternativeName>
    <alternativeName>
        <fullName evidence="23">Glutathione peroxidase ceruloplasmin</fullName>
    </alternativeName>
    <alternativeName>
        <fullName evidence="24">Glutathione-dependent peroxiredoxin ceruloplasmin</fullName>
    </alternativeName>
</protein>
<feature type="domain" description="Plastocyanin-like" evidence="30">
    <location>
        <begin position="435"/>
        <end position="542"/>
    </location>
</feature>
<keyword evidence="32" id="KW-1185">Reference proteome</keyword>
<dbReference type="InterPro" id="IPR024715">
    <property type="entry name" value="Factor_5/8-like"/>
</dbReference>
<comment type="similarity">
    <text evidence="3">Belongs to the multicopper oxidase family.</text>
</comment>
<accession>A0AAV7C946</accession>
<evidence type="ECO:0000256" key="18">
    <source>
        <dbReference type="ARBA" id="ARBA00050279"/>
    </source>
</evidence>
<evidence type="ECO:0000256" key="13">
    <source>
        <dbReference type="ARBA" id="ARBA00026115"/>
    </source>
</evidence>
<feature type="domain" description="Plastocyanin-like" evidence="30">
    <location>
        <begin position="786"/>
        <end position="880"/>
    </location>
</feature>
<evidence type="ECO:0000256" key="22">
    <source>
        <dbReference type="ARBA" id="ARBA00072777"/>
    </source>
</evidence>
<evidence type="ECO:0000256" key="11">
    <source>
        <dbReference type="ARBA" id="ARBA00023157"/>
    </source>
</evidence>
<dbReference type="EMBL" id="WNYA01000003">
    <property type="protein sequence ID" value="KAG8580847.1"/>
    <property type="molecule type" value="Genomic_DNA"/>
</dbReference>
<evidence type="ECO:0000256" key="19">
    <source>
        <dbReference type="ARBA" id="ARBA00052510"/>
    </source>
</evidence>
<comment type="function">
    <text evidence="20">Multifunctional blue, copper-binding (6-7 atoms per molecule) glycoprotein. It has ferroxidase activity oxidizing Fe(2+) to Fe(3+) without releasing radical oxygen species. It is involved in iron transport across the cell membrane. Copper ions provide a large number of enzymatic activites. Oxidizes highly toxic ferrous ions to the ferric state for further incorporation onto apo-transferrins, catalyzes Cu(+) oxidation and promotes the oxidation of biogenic amines such as norepinephrin and serotonin. Provides Cu(2+) ions for the ascorbate-mediated deaminase degradation of the heparan sulfate chains of GPC1. Has glutathione peroxidase-like activity, can remove both hydrogen peroxide and lipid hydroperoxide in the presence of thiols. Also shows NO-oxidase and NO2 synthase activities that determine endocrine NO homeostasis.</text>
</comment>
<evidence type="ECO:0000256" key="12">
    <source>
        <dbReference type="ARBA" id="ARBA00023180"/>
    </source>
</evidence>
<evidence type="ECO:0000256" key="17">
    <source>
        <dbReference type="ARBA" id="ARBA00050220"/>
    </source>
</evidence>
<keyword evidence="7" id="KW-0479">Metal-binding</keyword>
<dbReference type="FunFam" id="2.60.40.420:FF:000009">
    <property type="entry name" value="Ceruloplasmin"/>
    <property type="match status" value="1"/>
</dbReference>
<feature type="disulfide bond" evidence="27">
    <location>
        <begin position="162"/>
        <end position="188"/>
    </location>
</feature>
<evidence type="ECO:0000256" key="24">
    <source>
        <dbReference type="ARBA" id="ARBA00078105"/>
    </source>
</evidence>
<keyword evidence="9" id="KW-0677">Repeat</keyword>
<evidence type="ECO:0000256" key="21">
    <source>
        <dbReference type="ARBA" id="ARBA00062165"/>
    </source>
</evidence>
<dbReference type="Pfam" id="PF07731">
    <property type="entry name" value="Cu-oxidase_2"/>
    <property type="match status" value="2"/>
</dbReference>
<evidence type="ECO:0000313" key="32">
    <source>
        <dbReference type="Proteomes" id="UP000824782"/>
    </source>
</evidence>
<dbReference type="InterPro" id="IPR002355">
    <property type="entry name" value="Cu_oxidase_Cu_BS"/>
</dbReference>
<dbReference type="Gene3D" id="2.60.40.420">
    <property type="entry name" value="Cupredoxins - blue copper proteins"/>
    <property type="match status" value="5"/>
</dbReference>
<keyword evidence="12" id="KW-0325">Glycoprotein</keyword>
<dbReference type="AlphaFoldDB" id="A0AAV7C946"/>
<feature type="chain" id="PRO_5043417432" description="Ceruloplasmin" evidence="28">
    <location>
        <begin position="20"/>
        <end position="1065"/>
    </location>
</feature>
<feature type="domain" description="Plastocyanin-like" evidence="30">
    <location>
        <begin position="94"/>
        <end position="190"/>
    </location>
</feature>
<comment type="catalytic activity">
    <reaction evidence="19">
        <text>4 Fe(2+) + O2 + 4 H(+) = 4 Fe(3+) + 2 H2O</text>
        <dbReference type="Rhea" id="RHEA:11148"/>
        <dbReference type="ChEBI" id="CHEBI:15377"/>
        <dbReference type="ChEBI" id="CHEBI:15378"/>
        <dbReference type="ChEBI" id="CHEBI:15379"/>
        <dbReference type="ChEBI" id="CHEBI:29033"/>
        <dbReference type="ChEBI" id="CHEBI:29034"/>
        <dbReference type="EC" id="1.16.3.1"/>
    </reaction>
    <physiologicalReaction direction="right-to-left" evidence="19">
        <dbReference type="Rhea" id="RHEA:11150"/>
    </physiologicalReaction>
</comment>
<dbReference type="PANTHER" id="PTHR11709">
    <property type="entry name" value="MULTI-COPPER OXIDASE"/>
    <property type="match status" value="1"/>
</dbReference>
<evidence type="ECO:0000256" key="8">
    <source>
        <dbReference type="ARBA" id="ARBA00022729"/>
    </source>
</evidence>
<evidence type="ECO:0000256" key="10">
    <source>
        <dbReference type="ARBA" id="ARBA00023002"/>
    </source>
</evidence>
<evidence type="ECO:0000256" key="4">
    <source>
        <dbReference type="ARBA" id="ARBA00012310"/>
    </source>
</evidence>
<evidence type="ECO:0000256" key="16">
    <source>
        <dbReference type="ARBA" id="ARBA00048092"/>
    </source>
</evidence>
<dbReference type="FunFam" id="2.60.40.420:FF:000015">
    <property type="entry name" value="Ceruloplasmin"/>
    <property type="match status" value="1"/>
</dbReference>
<evidence type="ECO:0000256" key="1">
    <source>
        <dbReference type="ARBA" id="ARBA00001973"/>
    </source>
</evidence>
<dbReference type="GO" id="GO:0005507">
    <property type="term" value="F:copper ion binding"/>
    <property type="evidence" value="ECO:0007669"/>
    <property type="project" value="InterPro"/>
</dbReference>
<evidence type="ECO:0000259" key="30">
    <source>
        <dbReference type="Pfam" id="PF07732"/>
    </source>
</evidence>
<comment type="catalytic activity">
    <reaction evidence="18">
        <text>4 nitric oxide + O2 + 2 H2O = 4 nitrite + 4 H(+)</text>
        <dbReference type="Rhea" id="RHEA:78539"/>
        <dbReference type="ChEBI" id="CHEBI:15377"/>
        <dbReference type="ChEBI" id="CHEBI:15378"/>
        <dbReference type="ChEBI" id="CHEBI:15379"/>
        <dbReference type="ChEBI" id="CHEBI:16301"/>
        <dbReference type="ChEBI" id="CHEBI:16480"/>
    </reaction>
    <physiologicalReaction direction="left-to-right" evidence="18">
        <dbReference type="Rhea" id="RHEA:78540"/>
    </physiologicalReaction>
</comment>
<evidence type="ECO:0000256" key="15">
    <source>
        <dbReference type="ARBA" id="ARBA00038978"/>
    </source>
</evidence>
<dbReference type="GO" id="GO:0006826">
    <property type="term" value="P:iron ion transport"/>
    <property type="evidence" value="ECO:0007669"/>
    <property type="project" value="TreeGrafter"/>
</dbReference>
<dbReference type="InterPro" id="IPR033138">
    <property type="entry name" value="Cu_oxidase_CS"/>
</dbReference>
<reference evidence="31" key="1">
    <citation type="thesis" date="2020" institute="ProQuest LLC" country="789 East Eisenhower Parkway, Ann Arbor, MI, USA">
        <title>Comparative Genomics and Chromosome Evolution.</title>
        <authorList>
            <person name="Mudd A.B."/>
        </authorList>
    </citation>
    <scope>NUCLEOTIDE SEQUENCE</scope>
    <source>
        <strain evidence="31">237g6f4</strain>
        <tissue evidence="31">Blood</tissue>
    </source>
</reference>
<keyword evidence="8 28" id="KW-0732">Signal</keyword>
<comment type="subunit">
    <text evidence="21">Found in a complex with MPO and LTF; interacts directly with MPO and LTF, which allows Fe(3+) incorporation into LTF, activation of CP ferroxidase activity and protection of CP antioxidant properties by MPO.</text>
</comment>
<comment type="caution">
    <text evidence="31">The sequence shown here is derived from an EMBL/GenBank/DDBJ whole genome shotgun (WGS) entry which is preliminary data.</text>
</comment>
<dbReference type="PROSITE" id="PS00080">
    <property type="entry name" value="MULTICOPPER_OXIDASE2"/>
    <property type="match status" value="1"/>
</dbReference>
<evidence type="ECO:0000313" key="31">
    <source>
        <dbReference type="EMBL" id="KAG8580847.1"/>
    </source>
</evidence>
<dbReference type="InterPro" id="IPR008972">
    <property type="entry name" value="Cupredoxin"/>
</dbReference>
<name>A0AAV7C946_ENGPU</name>
<evidence type="ECO:0000256" key="28">
    <source>
        <dbReference type="SAM" id="SignalP"/>
    </source>
</evidence>
<evidence type="ECO:0000256" key="23">
    <source>
        <dbReference type="ARBA" id="ARBA00077782"/>
    </source>
</evidence>
<dbReference type="InterPro" id="IPR045087">
    <property type="entry name" value="Cu-oxidase_fam"/>
</dbReference>
<evidence type="ECO:0000256" key="26">
    <source>
        <dbReference type="ARBA" id="ARBA00082571"/>
    </source>
</evidence>
<dbReference type="GO" id="GO:0005615">
    <property type="term" value="C:extracellular space"/>
    <property type="evidence" value="ECO:0007669"/>
    <property type="project" value="UniProtKB-ARBA"/>
</dbReference>
<dbReference type="SUPFAM" id="SSF49503">
    <property type="entry name" value="Cupredoxins"/>
    <property type="match status" value="6"/>
</dbReference>
<evidence type="ECO:0000256" key="7">
    <source>
        <dbReference type="ARBA" id="ARBA00022723"/>
    </source>
</evidence>
<comment type="catalytic activity">
    <reaction evidence="16">
        <text>4 Cu(+) + O2 + 4 H(+) = 4 Cu(2+) + 2 H2O</text>
        <dbReference type="Rhea" id="RHEA:30083"/>
        <dbReference type="ChEBI" id="CHEBI:15377"/>
        <dbReference type="ChEBI" id="CHEBI:15378"/>
        <dbReference type="ChEBI" id="CHEBI:15379"/>
        <dbReference type="ChEBI" id="CHEBI:29036"/>
        <dbReference type="ChEBI" id="CHEBI:49552"/>
        <dbReference type="EC" id="1.16.3.4"/>
    </reaction>
    <physiologicalReaction direction="left-to-right" evidence="16">
        <dbReference type="Rhea" id="RHEA:30084"/>
    </physiologicalReaction>
</comment>
<dbReference type="EC" id="1.16.3.4" evidence="15"/>
<evidence type="ECO:0000256" key="2">
    <source>
        <dbReference type="ARBA" id="ARBA00004613"/>
    </source>
</evidence>
<comment type="catalytic activity">
    <reaction evidence="14">
        <text>2 glutathione + H2O2 = glutathione disulfide + 2 H2O</text>
        <dbReference type="Rhea" id="RHEA:16833"/>
        <dbReference type="ChEBI" id="CHEBI:15377"/>
        <dbReference type="ChEBI" id="CHEBI:16240"/>
        <dbReference type="ChEBI" id="CHEBI:57925"/>
        <dbReference type="ChEBI" id="CHEBI:58297"/>
        <dbReference type="EC" id="1.11.1.9"/>
    </reaction>
    <physiologicalReaction direction="left-to-right" evidence="14">
        <dbReference type="Rhea" id="RHEA:16834"/>
    </physiologicalReaction>
</comment>
<dbReference type="PANTHER" id="PTHR11709:SF226">
    <property type="entry name" value="CERULOPLASMIN"/>
    <property type="match status" value="1"/>
</dbReference>
<comment type="cofactor">
    <cofactor evidence="1">
        <name>Cu(2+)</name>
        <dbReference type="ChEBI" id="CHEBI:29036"/>
    </cofactor>
</comment>
<keyword evidence="6" id="KW-0964">Secreted</keyword>
<dbReference type="EC" id="1.11.1.9" evidence="4"/>
<dbReference type="PIRSF" id="PIRSF000354">
    <property type="entry name" value="Factors_V_VIII"/>
    <property type="match status" value="1"/>
</dbReference>
<dbReference type="EC" id="1.16.3.1" evidence="5"/>
<feature type="signal peptide" evidence="28">
    <location>
        <begin position="1"/>
        <end position="19"/>
    </location>
</feature>
<dbReference type="Pfam" id="PF07732">
    <property type="entry name" value="Cu-oxidase_3"/>
    <property type="match status" value="3"/>
</dbReference>
<organism evidence="31 32">
    <name type="scientific">Engystomops pustulosus</name>
    <name type="common">Tungara frog</name>
    <name type="synonym">Physalaemus pustulosus</name>
    <dbReference type="NCBI Taxonomy" id="76066"/>
    <lineage>
        <taxon>Eukaryota</taxon>
        <taxon>Metazoa</taxon>
        <taxon>Chordata</taxon>
        <taxon>Craniata</taxon>
        <taxon>Vertebrata</taxon>
        <taxon>Euteleostomi</taxon>
        <taxon>Amphibia</taxon>
        <taxon>Batrachia</taxon>
        <taxon>Anura</taxon>
        <taxon>Neobatrachia</taxon>
        <taxon>Hyloidea</taxon>
        <taxon>Leptodactylidae</taxon>
        <taxon>Leiuperinae</taxon>
        <taxon>Engystomops</taxon>
    </lineage>
</organism>
<evidence type="ECO:0000256" key="27">
    <source>
        <dbReference type="PIRSR" id="PIRSR000354-1"/>
    </source>
</evidence>
<dbReference type="Proteomes" id="UP000824782">
    <property type="component" value="Unassembled WGS sequence"/>
</dbReference>
<feature type="domain" description="Plastocyanin-like" evidence="29">
    <location>
        <begin position="937"/>
        <end position="1032"/>
    </location>
</feature>
<evidence type="ECO:0000256" key="9">
    <source>
        <dbReference type="ARBA" id="ARBA00022737"/>
    </source>
</evidence>
<dbReference type="EC" id="1.11.1.27" evidence="13"/>
<keyword evidence="10" id="KW-0560">Oxidoreductase</keyword>
<dbReference type="FunFam" id="2.60.40.420:FF:000037">
    <property type="entry name" value="Ceruloplasmin"/>
    <property type="match status" value="1"/>
</dbReference>
<dbReference type="GO" id="GO:0004602">
    <property type="term" value="F:glutathione peroxidase activity"/>
    <property type="evidence" value="ECO:0007669"/>
    <property type="project" value="UniProtKB-EC"/>
</dbReference>
<feature type="disulfide bond" evidence="27">
    <location>
        <begin position="517"/>
        <end position="543"/>
    </location>
</feature>
<dbReference type="GO" id="GO:0004322">
    <property type="term" value="F:ferroxidase activity"/>
    <property type="evidence" value="ECO:0007669"/>
    <property type="project" value="UniProtKB-EC"/>
</dbReference>
<dbReference type="InterPro" id="IPR011707">
    <property type="entry name" value="Cu-oxidase-like_N"/>
</dbReference>
<feature type="disulfide bond" evidence="27">
    <location>
        <begin position="263"/>
        <end position="344"/>
    </location>
</feature>
<evidence type="ECO:0000256" key="14">
    <source>
        <dbReference type="ARBA" id="ARBA00036108"/>
    </source>
</evidence>
<feature type="domain" description="Plastocyanin-like" evidence="29">
    <location>
        <begin position="294"/>
        <end position="342"/>
    </location>
</feature>
<keyword evidence="11 27" id="KW-1015">Disulfide bond</keyword>
<dbReference type="InterPro" id="IPR011706">
    <property type="entry name" value="Cu-oxidase_C"/>
</dbReference>
<feature type="disulfide bond" evidence="27">
    <location>
        <begin position="617"/>
        <end position="698"/>
    </location>
</feature>
<sequence>MKVLAICLITILDWACVEGNNRTYYMAIKEVNWDYGPHEMNMISNTSIADDEHARTFLQPSYDRIGRIYKKALYFQYTNDLYTEEIKKPDWLGFLGPIMRAEVGDTIIIHLKNLASRPYSLHPHGVQYTKESEDDAVEPGQSQTYIWDVVEDHGPSARDVDCVTRIYHSHVNGPKDVYSGLVGPIIICKKGKIEEIEKKQYEEFILMFSVVDENLSWYLDENINTHCTEPESIDKEDEDFQESNKMHSINGYLFGNLPGLSMCDNTKVKWYMFGMGNEVDIHSAYFHGQVLTYQGFRVDTVSLFPSTMIEAIMETKNPGKWLLSCQVNDHLEGGMQAIYEVKNCTKKSKSLCKFGSKTREYYIAAEEIIWNYGPTSVDQFTGKKLDDPESESAPFFEQSDNRIGSSYKKAVYVGYTDSTFTKKKERSKEEEHLGILGPVILAQAGDIVKITFKNKARRPYSIQAHGVSYAKSMEGASYNTANVAEETQSSHVVPGEIFTYEWEVPDTVGSTVQDLNCLPWLYYSAVDVVRDTNSGLVGPLLVCKHLINDKQRGVAHNYFMMPNVFDENKSWYLAENIAQFTKNPNTVNPEDPDFQESNMMHSINGYMYGNQPGLDMCRGESIRWHMLGLGTEVDMHGIHFTGNTIDIRGTTRDVAGLFPHISYSVMMTPDNEGTFHVECMTTDHYTGGMRQQYRVKSCTKQIPRIGFFHTRTYYIAAEEVEWDYSSNRTWEHEMYTHHEESPGDVFLNKTRTSIGSKYKKAVYREYTDATFTIQKERTGNREHLGILGPIITANVGEKIKIIFKNKASRPYSIYAHGVKLNNNEVKATEPGNIETYVWKVPERSGPIKKEDNCLTWAYYSAVDQIKDTYSGLVGPLVVCKKPFLPSMMFKKTILRFALLFMVFDENESWYLEENIKAYSTHPEEVKKDDDEFIESNKMHSINGKMYGNLLGLTMHVGDHINWHLIGLGNEVDLHTVHFHAHSFKYTVNDVYQSDVFDLFPGTFQTVDMIAKSPGTWLLHCHVTDHIYGGMETLYTILEKEKKESTLQTLIKGIPGHFGHTEGRLG</sequence>
<proteinExistence type="inferred from homology"/>